<evidence type="ECO:0000256" key="1">
    <source>
        <dbReference type="ARBA" id="ARBA00002578"/>
    </source>
</evidence>
<dbReference type="OrthoDB" id="9779817at2"/>
<accession>A0A1M7BU26</accession>
<sequence length="259" mass="27301">MRVDISLLPALAAAFMLAFARIGAMVMLLPGLGESNIPVRIKLAIALLLTLIILPLHRAAYHVDMGSLTPLLVLMVHEIVIGIVLGATARVTLAALQVAGSVIAQQLGLGFVTSIDPTQGQQGLLVGNFLTLLGITLLFATDSHHLVIAALNDSYAIFSPGETMQSGDVAALATRAFTAAFKIGMQLSAPFLVFGLVFNLGLGVLARLMPQMQVYFVGVPLSILAGFLILAVVITAMMGTFLDYFIGVMHDLIPLNGKP</sequence>
<keyword evidence="5 10" id="KW-0812">Transmembrane</keyword>
<comment type="function">
    <text evidence="1 10">Role in flagellar biosynthesis.</text>
</comment>
<evidence type="ECO:0000256" key="5">
    <source>
        <dbReference type="ARBA" id="ARBA00022692"/>
    </source>
</evidence>
<dbReference type="AlphaFoldDB" id="A0A1M7BU26"/>
<comment type="subcellular location">
    <subcellularLocation>
        <location evidence="10">Cell membrane</location>
        <topology evidence="10">Multi-pass membrane protein</topology>
    </subcellularLocation>
    <subcellularLocation>
        <location evidence="10">Bacterial flagellum basal body</location>
    </subcellularLocation>
</comment>
<evidence type="ECO:0000256" key="8">
    <source>
        <dbReference type="ARBA" id="ARBA00023143"/>
    </source>
</evidence>
<evidence type="ECO:0000256" key="10">
    <source>
        <dbReference type="RuleBase" id="RU362071"/>
    </source>
</evidence>
<protein>
    <recommendedName>
        <fullName evidence="3 9">Flagellar biosynthetic protein FliR</fullName>
    </recommendedName>
</protein>
<keyword evidence="11" id="KW-0969">Cilium</keyword>
<dbReference type="NCBIfam" id="TIGR01400">
    <property type="entry name" value="fliR"/>
    <property type="match status" value="1"/>
</dbReference>
<dbReference type="PANTHER" id="PTHR30065">
    <property type="entry name" value="FLAGELLAR BIOSYNTHETIC PROTEIN FLIR"/>
    <property type="match status" value="1"/>
</dbReference>
<feature type="transmembrane region" description="Helical" evidence="10">
    <location>
        <begin position="124"/>
        <end position="141"/>
    </location>
</feature>
<keyword evidence="11" id="KW-0282">Flagellum</keyword>
<dbReference type="PANTHER" id="PTHR30065:SF8">
    <property type="entry name" value="FLAGELLAR BIOSYNTHETIC PROTEIN FLIR"/>
    <property type="match status" value="1"/>
</dbReference>
<gene>
    <name evidence="11" type="ORF">SAMN05444159_6287</name>
</gene>
<evidence type="ECO:0000256" key="7">
    <source>
        <dbReference type="ARBA" id="ARBA00023136"/>
    </source>
</evidence>
<evidence type="ECO:0000256" key="4">
    <source>
        <dbReference type="ARBA" id="ARBA00022475"/>
    </source>
</evidence>
<evidence type="ECO:0000256" key="9">
    <source>
        <dbReference type="NCBIfam" id="TIGR01400"/>
    </source>
</evidence>
<keyword evidence="4 10" id="KW-1003">Cell membrane</keyword>
<evidence type="ECO:0000256" key="6">
    <source>
        <dbReference type="ARBA" id="ARBA00022989"/>
    </source>
</evidence>
<dbReference type="GO" id="GO:0006605">
    <property type="term" value="P:protein targeting"/>
    <property type="evidence" value="ECO:0007669"/>
    <property type="project" value="UniProtKB-UniRule"/>
</dbReference>
<evidence type="ECO:0000313" key="11">
    <source>
        <dbReference type="EMBL" id="SHL58444.1"/>
    </source>
</evidence>
<comment type="similarity">
    <text evidence="2 10">Belongs to the FliR/MopE/SpaR family.</text>
</comment>
<feature type="transmembrane region" description="Helical" evidence="10">
    <location>
        <begin position="39"/>
        <end position="56"/>
    </location>
</feature>
<keyword evidence="11" id="KW-0966">Cell projection</keyword>
<name>A0A1M7BU26_9BRAD</name>
<evidence type="ECO:0000313" key="12">
    <source>
        <dbReference type="Proteomes" id="UP000189935"/>
    </source>
</evidence>
<keyword evidence="8 10" id="KW-0975">Bacterial flagellum</keyword>
<dbReference type="InterPro" id="IPR002010">
    <property type="entry name" value="T3SS_IM_R"/>
</dbReference>
<dbReference type="PRINTS" id="PR00953">
    <property type="entry name" value="TYPE3IMRPROT"/>
</dbReference>
<organism evidence="11 12">
    <name type="scientific">Bradyrhizobium lablabi</name>
    <dbReference type="NCBI Taxonomy" id="722472"/>
    <lineage>
        <taxon>Bacteria</taxon>
        <taxon>Pseudomonadati</taxon>
        <taxon>Pseudomonadota</taxon>
        <taxon>Alphaproteobacteria</taxon>
        <taxon>Hyphomicrobiales</taxon>
        <taxon>Nitrobacteraceae</taxon>
        <taxon>Bradyrhizobium</taxon>
    </lineage>
</organism>
<dbReference type="Pfam" id="PF01311">
    <property type="entry name" value="Bac_export_1"/>
    <property type="match status" value="1"/>
</dbReference>
<keyword evidence="6 10" id="KW-1133">Transmembrane helix</keyword>
<dbReference type="Proteomes" id="UP000189935">
    <property type="component" value="Chromosome I"/>
</dbReference>
<proteinExistence type="inferred from homology"/>
<dbReference type="GO" id="GO:0044780">
    <property type="term" value="P:bacterial-type flagellum assembly"/>
    <property type="evidence" value="ECO:0007669"/>
    <property type="project" value="UniProtKB-UniRule"/>
</dbReference>
<dbReference type="GO" id="GO:0005886">
    <property type="term" value="C:plasma membrane"/>
    <property type="evidence" value="ECO:0007669"/>
    <property type="project" value="UniProtKB-SubCell"/>
</dbReference>
<reference evidence="11 12" key="1">
    <citation type="submission" date="2016-11" db="EMBL/GenBank/DDBJ databases">
        <authorList>
            <person name="Jaros S."/>
            <person name="Januszkiewicz K."/>
            <person name="Wedrychowicz H."/>
        </authorList>
    </citation>
    <scope>NUCLEOTIDE SEQUENCE [LARGE SCALE GENOMIC DNA]</scope>
    <source>
        <strain evidence="11 12">GAS499</strain>
    </source>
</reference>
<evidence type="ECO:0000256" key="2">
    <source>
        <dbReference type="ARBA" id="ARBA00009772"/>
    </source>
</evidence>
<feature type="transmembrane region" description="Helical" evidence="10">
    <location>
        <begin position="215"/>
        <end position="242"/>
    </location>
</feature>
<feature type="transmembrane region" description="Helical" evidence="10">
    <location>
        <begin position="187"/>
        <end position="208"/>
    </location>
</feature>
<dbReference type="RefSeq" id="WP_079543513.1">
    <property type="nucleotide sequence ID" value="NZ_LT670844.1"/>
</dbReference>
<evidence type="ECO:0000256" key="3">
    <source>
        <dbReference type="ARBA" id="ARBA00021717"/>
    </source>
</evidence>
<dbReference type="GO" id="GO:0009425">
    <property type="term" value="C:bacterial-type flagellum basal body"/>
    <property type="evidence" value="ECO:0007669"/>
    <property type="project" value="UniProtKB-SubCell"/>
</dbReference>
<dbReference type="EMBL" id="LT670844">
    <property type="protein sequence ID" value="SHL58444.1"/>
    <property type="molecule type" value="Genomic_DNA"/>
</dbReference>
<keyword evidence="7 10" id="KW-0472">Membrane</keyword>
<dbReference type="InterPro" id="IPR006303">
    <property type="entry name" value="FliR"/>
</dbReference>
<feature type="transmembrane region" description="Helical" evidence="10">
    <location>
        <begin position="68"/>
        <end position="87"/>
    </location>
</feature>